<dbReference type="EMBL" id="JAVDWO010000020">
    <property type="protein sequence ID" value="MDR7194840.1"/>
    <property type="molecule type" value="Genomic_DNA"/>
</dbReference>
<reference evidence="2 3" key="1">
    <citation type="submission" date="2023-07" db="EMBL/GenBank/DDBJ databases">
        <title>Sorghum-associated microbial communities from plants grown in Nebraska, USA.</title>
        <authorList>
            <person name="Schachtman D."/>
        </authorList>
    </citation>
    <scope>NUCLEOTIDE SEQUENCE [LARGE SCALE GENOMIC DNA]</scope>
    <source>
        <strain evidence="2 3">4099</strain>
    </source>
</reference>
<sequence length="81" mass="9007">MGFASLYHAFGARFEAFRITGFIALNAAHIHAAVSRASRFFPLLIDTLRPIDPRHGIPGRDSRPRLCPAGARTMRQRHAVP</sequence>
<comment type="caution">
    <text evidence="2">The sequence shown here is derived from an EMBL/GenBank/DDBJ whole genome shotgun (WGS) entry which is preliminary data.</text>
</comment>
<gene>
    <name evidence="2" type="ORF">J2W68_003588</name>
</gene>
<keyword evidence="3" id="KW-1185">Reference proteome</keyword>
<evidence type="ECO:0000313" key="2">
    <source>
        <dbReference type="EMBL" id="MDR7194840.1"/>
    </source>
</evidence>
<accession>A0ABU1Y303</accession>
<feature type="region of interest" description="Disordered" evidence="1">
    <location>
        <begin position="54"/>
        <end position="81"/>
    </location>
</feature>
<proteinExistence type="predicted"/>
<protein>
    <submittedName>
        <fullName evidence="2">Uncharacterized protein</fullName>
    </submittedName>
</protein>
<dbReference type="Proteomes" id="UP001256588">
    <property type="component" value="Unassembled WGS sequence"/>
</dbReference>
<name>A0ABU1Y303_9GAMM</name>
<dbReference type="RefSeq" id="WP_310238689.1">
    <property type="nucleotide sequence ID" value="NZ_JAVDWO010000020.1"/>
</dbReference>
<organism evidence="2 3">
    <name type="scientific">Luteimonas terrae</name>
    <dbReference type="NCBI Taxonomy" id="1530191"/>
    <lineage>
        <taxon>Bacteria</taxon>
        <taxon>Pseudomonadati</taxon>
        <taxon>Pseudomonadota</taxon>
        <taxon>Gammaproteobacteria</taxon>
        <taxon>Lysobacterales</taxon>
        <taxon>Lysobacteraceae</taxon>
        <taxon>Luteimonas</taxon>
    </lineage>
</organism>
<evidence type="ECO:0000256" key="1">
    <source>
        <dbReference type="SAM" id="MobiDB-lite"/>
    </source>
</evidence>
<feature type="compositionally biased region" description="Basic and acidic residues" evidence="1">
    <location>
        <begin position="54"/>
        <end position="64"/>
    </location>
</feature>
<evidence type="ECO:0000313" key="3">
    <source>
        <dbReference type="Proteomes" id="UP001256588"/>
    </source>
</evidence>